<dbReference type="PANTHER" id="PTHR22683">
    <property type="entry name" value="SPORULATION PROTEIN RELATED"/>
    <property type="match status" value="1"/>
</dbReference>
<name>A0A923MJW0_9FIRM</name>
<dbReference type="GO" id="GO:0005524">
    <property type="term" value="F:ATP binding"/>
    <property type="evidence" value="ECO:0007669"/>
    <property type="project" value="UniProtKB-UniRule"/>
</dbReference>
<dbReference type="EMBL" id="JACOQI010000007">
    <property type="protein sequence ID" value="MBC5770534.1"/>
    <property type="molecule type" value="Genomic_DNA"/>
</dbReference>
<dbReference type="PANTHER" id="PTHR22683:SF41">
    <property type="entry name" value="DNA TRANSLOCASE FTSK"/>
    <property type="match status" value="1"/>
</dbReference>
<comment type="caution">
    <text evidence="9">The sequence shown here is derived from an EMBL/GenBank/DDBJ whole genome shotgun (WGS) entry which is preliminary data.</text>
</comment>
<dbReference type="InterPro" id="IPR018541">
    <property type="entry name" value="Ftsk_gamma"/>
</dbReference>
<dbReference type="SMART" id="SM00382">
    <property type="entry name" value="AAA"/>
    <property type="match status" value="1"/>
</dbReference>
<dbReference type="PROSITE" id="PS50901">
    <property type="entry name" value="FTSK"/>
    <property type="match status" value="1"/>
</dbReference>
<dbReference type="InterPro" id="IPR027417">
    <property type="entry name" value="P-loop_NTPase"/>
</dbReference>
<feature type="region of interest" description="Disordered" evidence="6">
    <location>
        <begin position="1"/>
        <end position="29"/>
    </location>
</feature>
<evidence type="ECO:0000259" key="8">
    <source>
        <dbReference type="PROSITE" id="PS50901"/>
    </source>
</evidence>
<dbReference type="SUPFAM" id="SSF46785">
    <property type="entry name" value="Winged helix' DNA-binding domain"/>
    <property type="match status" value="1"/>
</dbReference>
<keyword evidence="3 5" id="KW-0067">ATP-binding</keyword>
<keyword evidence="10" id="KW-1185">Reference proteome</keyword>
<comment type="similarity">
    <text evidence="1">Belongs to the FtsK/SpoIIIE/SftA family.</text>
</comment>
<dbReference type="AlphaFoldDB" id="A0A923MJW0"/>
<dbReference type="Gene3D" id="3.40.50.300">
    <property type="entry name" value="P-loop containing nucleotide triphosphate hydrolases"/>
    <property type="match status" value="1"/>
</dbReference>
<dbReference type="InterPro" id="IPR041027">
    <property type="entry name" value="FtsK_alpha"/>
</dbReference>
<dbReference type="RefSeq" id="WP_187014780.1">
    <property type="nucleotide sequence ID" value="NZ_JACOQI010000007.1"/>
</dbReference>
<dbReference type="InterPro" id="IPR036388">
    <property type="entry name" value="WH-like_DNA-bd_sf"/>
</dbReference>
<feature type="transmembrane region" description="Helical" evidence="7">
    <location>
        <begin position="161"/>
        <end position="187"/>
    </location>
</feature>
<dbReference type="Gene3D" id="1.10.10.10">
    <property type="entry name" value="Winged helix-like DNA-binding domain superfamily/Winged helix DNA-binding domain"/>
    <property type="match status" value="1"/>
</dbReference>
<evidence type="ECO:0000256" key="7">
    <source>
        <dbReference type="SAM" id="Phobius"/>
    </source>
</evidence>
<dbReference type="CDD" id="cd01127">
    <property type="entry name" value="TrwB_TraG_TraD_VirD4"/>
    <property type="match status" value="1"/>
</dbReference>
<keyword evidence="4" id="KW-0238">DNA-binding</keyword>
<feature type="transmembrane region" description="Helical" evidence="7">
    <location>
        <begin position="35"/>
        <end position="66"/>
    </location>
</feature>
<keyword evidence="7" id="KW-1133">Transmembrane helix</keyword>
<dbReference type="InterPro" id="IPR003593">
    <property type="entry name" value="AAA+_ATPase"/>
</dbReference>
<evidence type="ECO:0000256" key="5">
    <source>
        <dbReference type="PROSITE-ProRule" id="PRU00289"/>
    </source>
</evidence>
<protein>
    <submittedName>
        <fullName evidence="9">DNA translocase FtsK</fullName>
    </submittedName>
</protein>
<evidence type="ECO:0000256" key="2">
    <source>
        <dbReference type="ARBA" id="ARBA00022741"/>
    </source>
</evidence>
<reference evidence="9" key="1">
    <citation type="submission" date="2020-08" db="EMBL/GenBank/DDBJ databases">
        <title>Genome public.</title>
        <authorList>
            <person name="Liu C."/>
            <person name="Sun Q."/>
        </authorList>
    </citation>
    <scope>NUCLEOTIDE SEQUENCE</scope>
    <source>
        <strain evidence="9">BX15</strain>
    </source>
</reference>
<dbReference type="Gene3D" id="3.30.980.40">
    <property type="match status" value="1"/>
</dbReference>
<evidence type="ECO:0000256" key="1">
    <source>
        <dbReference type="ARBA" id="ARBA00006474"/>
    </source>
</evidence>
<keyword evidence="2 5" id="KW-0547">Nucleotide-binding</keyword>
<dbReference type="InterPro" id="IPR036390">
    <property type="entry name" value="WH_DNA-bd_sf"/>
</dbReference>
<dbReference type="GO" id="GO:0003677">
    <property type="term" value="F:DNA binding"/>
    <property type="evidence" value="ECO:0007669"/>
    <property type="project" value="UniProtKB-KW"/>
</dbReference>
<feature type="binding site" evidence="5">
    <location>
        <begin position="537"/>
        <end position="544"/>
    </location>
    <ligand>
        <name>ATP</name>
        <dbReference type="ChEBI" id="CHEBI:30616"/>
    </ligand>
</feature>
<feature type="region of interest" description="Disordered" evidence="6">
    <location>
        <begin position="777"/>
        <end position="802"/>
    </location>
</feature>
<evidence type="ECO:0000313" key="10">
    <source>
        <dbReference type="Proteomes" id="UP000620327"/>
    </source>
</evidence>
<evidence type="ECO:0000313" key="9">
    <source>
        <dbReference type="EMBL" id="MBC5770534.1"/>
    </source>
</evidence>
<dbReference type="Pfam" id="PF17854">
    <property type="entry name" value="FtsK_alpha"/>
    <property type="match status" value="1"/>
</dbReference>
<evidence type="ECO:0000256" key="6">
    <source>
        <dbReference type="SAM" id="MobiDB-lite"/>
    </source>
</evidence>
<dbReference type="SMART" id="SM00843">
    <property type="entry name" value="Ftsk_gamma"/>
    <property type="match status" value="1"/>
</dbReference>
<organism evidence="9 10">
    <name type="scientific">Dysosmobacter segnis</name>
    <dbReference type="NCBI Taxonomy" id="2763042"/>
    <lineage>
        <taxon>Bacteria</taxon>
        <taxon>Bacillati</taxon>
        <taxon>Bacillota</taxon>
        <taxon>Clostridia</taxon>
        <taxon>Eubacteriales</taxon>
        <taxon>Oscillospiraceae</taxon>
        <taxon>Dysosmobacter</taxon>
    </lineage>
</organism>
<proteinExistence type="inferred from homology"/>
<evidence type="ECO:0000256" key="4">
    <source>
        <dbReference type="ARBA" id="ARBA00023125"/>
    </source>
</evidence>
<dbReference type="InterPro" id="IPR050206">
    <property type="entry name" value="FtsK/SpoIIIE/SftA"/>
</dbReference>
<keyword evidence="7" id="KW-0472">Membrane</keyword>
<feature type="region of interest" description="Disordered" evidence="6">
    <location>
        <begin position="192"/>
        <end position="214"/>
    </location>
</feature>
<dbReference type="Pfam" id="PF09397">
    <property type="entry name" value="FtsK_gamma"/>
    <property type="match status" value="1"/>
</dbReference>
<dbReference type="Proteomes" id="UP000620327">
    <property type="component" value="Unassembled WGS sequence"/>
</dbReference>
<dbReference type="GO" id="GO:0016020">
    <property type="term" value="C:membrane"/>
    <property type="evidence" value="ECO:0007669"/>
    <property type="project" value="UniProtKB-SubCell"/>
</dbReference>
<sequence length="886" mass="94532">MASTSQKKTTKKTSGKSGSRTTAKKPQPRPIRREVGGVVCLVLALCVFVSYFGISAIFIDWLAVLIKGLLGYGYWLFGPALVLAGCILLFHHGRPVTLRVTSALLLPVLLGTLCHMLLVKEAYASSIGIIPAMWKDGVALKCGGVISGTLGQGSVAVFSKIASIIIFTVLFVVLLMVALRLTVGALIEKHRERPKYEEEPEPEKPVREAKRPQETVAAIPAESARSRIDIPVDDPVNAPAPKPEKTGFTSFFRHKSDKQKTPAQVVAQSGTAEPVVSVMEEGDPFANARVHPSPAPAPVPIGQQPPAKAIPTMEPVVVSTPAEQPENAPVPAAVNTPAQGTAPAAAPAVQEPLTKKAAAQAVAAETAAVTAEIAENMAGSEAEYRYPPVSLLHENGGENHMAAGAELRNNSRRLAETLASFGVDAKAGDVIHGPSVTRYEFTLDQGVKLSKITNLQDDIALALGASGVRIAAVPNKISVVGIEVPNKTVTPVLIRDVIESRDFVEHPSKTAFALGRDIGGRNIIGNIEKLPHVLIAGTTGSGKSVCTNSLIISLLYKSTPDEVRFIMVDPKMVELAPYNGIPHLLIPVVTDPKKAAGALQWAVFEMMKRYKTFSENGVKKLEEYNKLAAVREDLEKLPSVVVVIDELADLMLVAAKEVEESICRVAQMGRAAGVHLVIATQRPSADVITGLMKANIPSRIAFAVASSLESRIILDTTGAEKLVGKGDMLYAPLGEGKPTRVQGCFISPEEIEDVVSYVKETGEANYSQEVIAQIEQSVQEKENKGSKGASAAADTESSDEDELLPAAVDVVLETGQASVSMLQRRLKLGYSRAARLVDQMEERGIVGPFEGSKPRQLLITRAQWDEMQMGGAPAVEDAPPFDTGDE</sequence>
<dbReference type="SUPFAM" id="SSF52540">
    <property type="entry name" value="P-loop containing nucleoside triphosphate hydrolases"/>
    <property type="match status" value="1"/>
</dbReference>
<dbReference type="InterPro" id="IPR002543">
    <property type="entry name" value="FtsK_dom"/>
</dbReference>
<feature type="compositionally biased region" description="Basic and acidic residues" evidence="6">
    <location>
        <begin position="192"/>
        <end position="213"/>
    </location>
</feature>
<dbReference type="Pfam" id="PF01580">
    <property type="entry name" value="FtsK_SpoIIIE"/>
    <property type="match status" value="1"/>
</dbReference>
<keyword evidence="7" id="KW-0812">Transmembrane</keyword>
<accession>A0A923MJW0</accession>
<gene>
    <name evidence="9" type="ORF">H8Z83_09400</name>
</gene>
<feature type="transmembrane region" description="Helical" evidence="7">
    <location>
        <begin position="72"/>
        <end position="90"/>
    </location>
</feature>
<feature type="domain" description="FtsK" evidence="8">
    <location>
        <begin position="520"/>
        <end position="711"/>
    </location>
</feature>
<evidence type="ECO:0000256" key="3">
    <source>
        <dbReference type="ARBA" id="ARBA00022840"/>
    </source>
</evidence>